<feature type="domain" description="TLDc" evidence="2">
    <location>
        <begin position="438"/>
        <end position="615"/>
    </location>
</feature>
<dbReference type="Proteomes" id="UP000193920">
    <property type="component" value="Unassembled WGS sequence"/>
</dbReference>
<evidence type="ECO:0000313" key="3">
    <source>
        <dbReference type="EMBL" id="ORY24495.1"/>
    </source>
</evidence>
<dbReference type="OrthoDB" id="2134564at2759"/>
<feature type="region of interest" description="Disordered" evidence="1">
    <location>
        <begin position="1"/>
        <end position="24"/>
    </location>
</feature>
<accession>A0A1Y2ARB0</accession>
<dbReference type="InterPro" id="IPR006571">
    <property type="entry name" value="TLDc_dom"/>
</dbReference>
<dbReference type="EMBL" id="MCOG01000221">
    <property type="protein sequence ID" value="ORY24495.1"/>
    <property type="molecule type" value="Genomic_DNA"/>
</dbReference>
<evidence type="ECO:0000259" key="2">
    <source>
        <dbReference type="PROSITE" id="PS51886"/>
    </source>
</evidence>
<name>A0A1Y2ARB0_9FUNG</name>
<reference evidence="3 4" key="1">
    <citation type="submission" date="2016-08" db="EMBL/GenBank/DDBJ databases">
        <title>A Parts List for Fungal Cellulosomes Revealed by Comparative Genomics.</title>
        <authorList>
            <consortium name="DOE Joint Genome Institute"/>
            <person name="Haitjema C.H."/>
            <person name="Gilmore S.P."/>
            <person name="Henske J.K."/>
            <person name="Solomon K.V."/>
            <person name="De Groot R."/>
            <person name="Kuo A."/>
            <person name="Mondo S.J."/>
            <person name="Salamov A.A."/>
            <person name="Labutti K."/>
            <person name="Zhao Z."/>
            <person name="Chiniquy J."/>
            <person name="Barry K."/>
            <person name="Brewer H.M."/>
            <person name="Purvine S.O."/>
            <person name="Wright A.T."/>
            <person name="Boxma B."/>
            <person name="Van Alen T."/>
            <person name="Hackstein J.H."/>
            <person name="Baker S.E."/>
            <person name="Grigoriev I.V."/>
            <person name="O'Malley M.A."/>
        </authorList>
    </citation>
    <scope>NUCLEOTIDE SEQUENCE [LARGE SCALE GENOMIC DNA]</scope>
    <source>
        <strain evidence="3 4">G1</strain>
    </source>
</reference>
<dbReference type="PROSITE" id="PS51886">
    <property type="entry name" value="TLDC"/>
    <property type="match status" value="1"/>
</dbReference>
<dbReference type="PANTHER" id="PTHR23354">
    <property type="entry name" value="NUCLEOLAR PROTEIN 7/ESTROGEN RECEPTOR COACTIVATOR-RELATED"/>
    <property type="match status" value="1"/>
</dbReference>
<gene>
    <name evidence="3" type="ORF">LY90DRAFT_675155</name>
</gene>
<protein>
    <recommendedName>
        <fullName evidence="2">TLDc domain-containing protein</fullName>
    </recommendedName>
</protein>
<dbReference type="SMART" id="SM00584">
    <property type="entry name" value="TLDc"/>
    <property type="match status" value="1"/>
</dbReference>
<proteinExistence type="predicted"/>
<comment type="caution">
    <text evidence="3">The sequence shown here is derived from an EMBL/GenBank/DDBJ whole genome shotgun (WGS) entry which is preliminary data.</text>
</comment>
<evidence type="ECO:0000313" key="4">
    <source>
        <dbReference type="Proteomes" id="UP000193920"/>
    </source>
</evidence>
<organism evidence="3 4">
    <name type="scientific">Neocallimastix californiae</name>
    <dbReference type="NCBI Taxonomy" id="1754190"/>
    <lineage>
        <taxon>Eukaryota</taxon>
        <taxon>Fungi</taxon>
        <taxon>Fungi incertae sedis</taxon>
        <taxon>Chytridiomycota</taxon>
        <taxon>Chytridiomycota incertae sedis</taxon>
        <taxon>Neocallimastigomycetes</taxon>
        <taxon>Neocallimastigales</taxon>
        <taxon>Neocallimastigaceae</taxon>
        <taxon>Neocallimastix</taxon>
    </lineage>
</organism>
<keyword evidence="4" id="KW-1185">Reference proteome</keyword>
<dbReference type="Pfam" id="PF07534">
    <property type="entry name" value="TLD"/>
    <property type="match status" value="1"/>
</dbReference>
<dbReference type="AlphaFoldDB" id="A0A1Y2ARB0"/>
<sequence>MGNQPSKKSENKKTKKSKPVKENEEIVKEQKGVVDTKVKYLDEYPLLSLFSTSEKKILKNLFLTLCDVTLDIQDGNDIQNQELEKKIITEGEIKEEKFIHFLKLPSKLNNFGKLLYHSFKSLTYLKKQVNAYEQESDIQKYLNKYEAKNKLNFEQFLFAISLYCMKFDEEILSKEKRIHCIYYSLNEELEKDEKKNDSEDKTDDLDELLGLNSKEETVTISHKTIKEMILGMAWITKAHQMSVLKLKSIVNTKEKEKLEVKTEQNQNEINDSVNSEMIEKLTNKWKENLDKDIPSEVIQTLSDINDSNKNIKEEMTNSKNKNFFDYHSIDSYEYDVIINLDEITINESYISSALDFSLPKKMRNLSEDEKNNFMHPWKDWNKWYTLRAPNLFRILSIFIYNRLFNSKHANNKSIYLLSNSIKGNGIIANMDDFLKIDCGINWEQLYTFSWFIPNNCMESHINMDVLYQATKDGFSISRYEHCVRYYPGSTVLFIIGDIQNNKDNNQIIVGGFVQSPWKFNSTFWGNNQCSIFELSPLFESCPGSKKNTNYVFCNSKNGIGFGGKTGNHRLWINNFFQKGGYQYDILADYMNSYVASETSFNQKFDVSEIVVIGFGGKESLEAQRKAWDFEKNEAERRNNINLLRNADGEIDKNFLKMAGIIDETAEDKGIIRCQDIPDEKKD</sequence>
<evidence type="ECO:0000256" key="1">
    <source>
        <dbReference type="SAM" id="MobiDB-lite"/>
    </source>
</evidence>